<dbReference type="FunFam" id="3.80.10.10:FF:000678">
    <property type="entry name" value="Predicted protein"/>
    <property type="match status" value="1"/>
</dbReference>
<dbReference type="SMART" id="SM00367">
    <property type="entry name" value="LRR_CC"/>
    <property type="match status" value="8"/>
</dbReference>
<comment type="caution">
    <text evidence="1">The sequence shown here is derived from an EMBL/GenBank/DDBJ whole genome shotgun (WGS) entry which is preliminary data.</text>
</comment>
<dbReference type="SUPFAM" id="SSF52047">
    <property type="entry name" value="RNI-like"/>
    <property type="match status" value="1"/>
</dbReference>
<name>A0A9D5H798_9LILI</name>
<dbReference type="SUPFAM" id="SSF52058">
    <property type="entry name" value="L domain-like"/>
    <property type="match status" value="1"/>
</dbReference>
<reference evidence="1" key="2">
    <citation type="journal article" date="2022" name="Hortic Res">
        <title>The genome of Dioscorea zingiberensis sheds light on the biosynthesis, origin and evolution of the medicinally important diosgenin saponins.</title>
        <authorList>
            <person name="Li Y."/>
            <person name="Tan C."/>
            <person name="Li Z."/>
            <person name="Guo J."/>
            <person name="Li S."/>
            <person name="Chen X."/>
            <person name="Wang C."/>
            <person name="Dai X."/>
            <person name="Yang H."/>
            <person name="Song W."/>
            <person name="Hou L."/>
            <person name="Xu J."/>
            <person name="Tong Z."/>
            <person name="Xu A."/>
            <person name="Yuan X."/>
            <person name="Wang W."/>
            <person name="Yang Q."/>
            <person name="Chen L."/>
            <person name="Sun Z."/>
            <person name="Wang K."/>
            <person name="Pan B."/>
            <person name="Chen J."/>
            <person name="Bao Y."/>
            <person name="Liu F."/>
            <person name="Qi X."/>
            <person name="Gang D.R."/>
            <person name="Wen J."/>
            <person name="Li J."/>
        </authorList>
    </citation>
    <scope>NUCLEOTIDE SEQUENCE</scope>
    <source>
        <strain evidence="1">Dzin_1.0</strain>
    </source>
</reference>
<reference evidence="1" key="1">
    <citation type="submission" date="2021-03" db="EMBL/GenBank/DDBJ databases">
        <authorList>
            <person name="Li Z."/>
            <person name="Yang C."/>
        </authorList>
    </citation>
    <scope>NUCLEOTIDE SEQUENCE</scope>
    <source>
        <strain evidence="1">Dzin_1.0</strain>
        <tissue evidence="1">Leaf</tissue>
    </source>
</reference>
<dbReference type="Gene3D" id="3.80.10.10">
    <property type="entry name" value="Ribonuclease Inhibitor"/>
    <property type="match status" value="4"/>
</dbReference>
<dbReference type="GO" id="GO:0019005">
    <property type="term" value="C:SCF ubiquitin ligase complex"/>
    <property type="evidence" value="ECO:0007669"/>
    <property type="project" value="TreeGrafter"/>
</dbReference>
<accession>A0A9D5H798</accession>
<proteinExistence type="predicted"/>
<dbReference type="GO" id="GO:0031146">
    <property type="term" value="P:SCF-dependent proteasomal ubiquitin-dependent protein catabolic process"/>
    <property type="evidence" value="ECO:0007669"/>
    <property type="project" value="TreeGrafter"/>
</dbReference>
<keyword evidence="2" id="KW-1185">Reference proteome</keyword>
<dbReference type="Pfam" id="PF13516">
    <property type="entry name" value="LRR_6"/>
    <property type="match status" value="6"/>
</dbReference>
<dbReference type="PANTHER" id="PTHR13318">
    <property type="entry name" value="PARTNER OF PAIRED, ISOFORM B-RELATED"/>
    <property type="match status" value="1"/>
</dbReference>
<dbReference type="Proteomes" id="UP001085076">
    <property type="component" value="Miscellaneous, Linkage group lg08"/>
</dbReference>
<dbReference type="InterPro" id="IPR032675">
    <property type="entry name" value="LRR_dom_sf"/>
</dbReference>
<dbReference type="InterPro" id="IPR001611">
    <property type="entry name" value="Leu-rich_rpt"/>
</dbReference>
<protein>
    <submittedName>
        <fullName evidence="1">Uncharacterized protein</fullName>
    </submittedName>
</protein>
<sequence length="583" mass="63927">MVRRQGVRAVAGASTRPTTSVHVAHACRFGARRGHQLRPLFPCRSQLYLVSQSLSLSLPVRYLFLSLGGNPRAWGISDRVIGCVDGLIFARFCWGGCGVDRDCKIIITMGGACSRKRDLVDDEDPRGGVTGRCSKSGSSKQLMFALSRSSSDALQRGKGKCPSLMELCVRKICEDIGRYNSFFMLPRDVSQQIFDEMVRSHRLSESHLEAFRDCALQDIHLGEYPGVKDSWMDIISSQGQSLLSLDVSYSDITDSGLSHLKDCSNLQNFTFNFSDQISCHGLEFMSGLSNLTSLSFKRSNAITAEGMKAFTHLVNLVKLDLERCLKIHGGLVHLKGLKNLESLNFRCCNCITDTDMKPLSGLTNLKELQMSCTRVTDAGISYLTGLHKLTHLNLEGCPVTAACLEFISGFLSLLYLNLNRCGLSDNGCEKFADLVKLKILNLGFNNITDACLVHLKDLSNLESLNLDSCKIGDEGLLSLKGLLQLKSLELSDTEVGSNGLCHLSGLHKLENINLSFTLVTDSGLKKLSGLTSLKSLNLDARQITDAGLSALTSLTGLTHLDLLASHYRLWNKLLPIFQESAVS</sequence>
<dbReference type="PANTHER" id="PTHR13318:SF95">
    <property type="entry name" value="F-BOX PROTEIN YLR352W"/>
    <property type="match status" value="1"/>
</dbReference>
<dbReference type="OrthoDB" id="120976at2759"/>
<organism evidence="1 2">
    <name type="scientific">Dioscorea zingiberensis</name>
    <dbReference type="NCBI Taxonomy" id="325984"/>
    <lineage>
        <taxon>Eukaryota</taxon>
        <taxon>Viridiplantae</taxon>
        <taxon>Streptophyta</taxon>
        <taxon>Embryophyta</taxon>
        <taxon>Tracheophyta</taxon>
        <taxon>Spermatophyta</taxon>
        <taxon>Magnoliopsida</taxon>
        <taxon>Liliopsida</taxon>
        <taxon>Dioscoreales</taxon>
        <taxon>Dioscoreaceae</taxon>
        <taxon>Dioscorea</taxon>
    </lineage>
</organism>
<dbReference type="SMART" id="SM00368">
    <property type="entry name" value="LRR_RI"/>
    <property type="match status" value="5"/>
</dbReference>
<gene>
    <name evidence="1" type="ORF">J5N97_027067</name>
</gene>
<evidence type="ECO:0000313" key="2">
    <source>
        <dbReference type="Proteomes" id="UP001085076"/>
    </source>
</evidence>
<evidence type="ECO:0000313" key="1">
    <source>
        <dbReference type="EMBL" id="KAJ0965929.1"/>
    </source>
</evidence>
<dbReference type="EMBL" id="JAGGNH010000008">
    <property type="protein sequence ID" value="KAJ0965929.1"/>
    <property type="molecule type" value="Genomic_DNA"/>
</dbReference>
<dbReference type="FunFam" id="3.80.10.10:FF:000277">
    <property type="entry name" value="Leucine-rich repeat family protein"/>
    <property type="match status" value="1"/>
</dbReference>
<dbReference type="InterPro" id="IPR006553">
    <property type="entry name" value="Leu-rich_rpt_Cys-con_subtyp"/>
</dbReference>
<dbReference type="FunFam" id="3.80.10.10:FF:000399">
    <property type="entry name" value="F-box/LRR-repeat protein 14"/>
    <property type="match status" value="1"/>
</dbReference>
<dbReference type="AlphaFoldDB" id="A0A9D5H798"/>